<dbReference type="AlphaFoldDB" id="A0A837IKB9"/>
<dbReference type="InterPro" id="IPR050519">
    <property type="entry name" value="Glycosyltransf_28_UgtP"/>
</dbReference>
<evidence type="ECO:0000313" key="2">
    <source>
        <dbReference type="EMBL" id="KKU92880.1"/>
    </source>
</evidence>
<dbReference type="PANTHER" id="PTHR43025:SF3">
    <property type="entry name" value="MONOGALACTOSYLDIACYLGLYCEROL SYNTHASE 1, CHLOROPLASTIC"/>
    <property type="match status" value="1"/>
</dbReference>
<dbReference type="SUPFAM" id="SSF53756">
    <property type="entry name" value="UDP-Glycosyltransferase/glycogen phosphorylase"/>
    <property type="match status" value="1"/>
</dbReference>
<name>A0A837IKB9_9BACT</name>
<gene>
    <name evidence="2" type="ORF">UY25_C0005G0035</name>
</gene>
<comment type="caution">
    <text evidence="2">The sequence shown here is derived from an EMBL/GenBank/DDBJ whole genome shotgun (WGS) entry which is preliminary data.</text>
</comment>
<organism evidence="2 3">
    <name type="scientific">Candidatus Yanofskybacteria bacterium GW2011_GWC1_48_11</name>
    <dbReference type="NCBI Taxonomy" id="1619027"/>
    <lineage>
        <taxon>Bacteria</taxon>
        <taxon>Candidatus Yanofskyibacteriota</taxon>
    </lineage>
</organism>
<dbReference type="InterPro" id="IPR054218">
    <property type="entry name" value="DUF6938"/>
</dbReference>
<proteinExistence type="predicted"/>
<dbReference type="EMBL" id="LCPH01000005">
    <property type="protein sequence ID" value="KKU92880.1"/>
    <property type="molecule type" value="Genomic_DNA"/>
</dbReference>
<sequence>MAAADMGYGHLRAALPFQDIAQGGRIIAANDYPGIPESDKKIWEDSRRFYEAISRFKKFPVLGDFVFALFDKFQEIKEFYSSAEGIEAPTIQLKQIYRLMEKRNWGRNLIWKLNRKPLPLICTFFTPAHMAEFWKYEGPIYSVVTDTDISRAWAPLRPKKSKIIYCASTKRAAERLKRYGVRQENVVLTGFPLSEEFTKKNAAKAKRDLKRRLEVLDPSRRYRRQYGKTIEQYLGTVPKSVSRKRVVLTFAIGGAGAQAELAQDIVEGARPLLQKGKLELHLIAGVHAEIAQRLLRQKGAGRVFVHSSSTKKKYFKDFSAILSKTDILWTKPSELVFYAAFGIPIIIAPPIGSQEKMNRKWLLEVGAGIDQKNPEFLRQWLPDLLEDGAFAEAAMQGFVEIPRDGAKNIKKLVCGS</sequence>
<evidence type="ECO:0000313" key="3">
    <source>
        <dbReference type="Proteomes" id="UP000034462"/>
    </source>
</evidence>
<dbReference type="Proteomes" id="UP000034462">
    <property type="component" value="Unassembled WGS sequence"/>
</dbReference>
<reference evidence="2 3" key="1">
    <citation type="journal article" date="2015" name="Nature">
        <title>rRNA introns, odd ribosomes, and small enigmatic genomes across a large radiation of phyla.</title>
        <authorList>
            <person name="Brown C.T."/>
            <person name="Hug L.A."/>
            <person name="Thomas B.C."/>
            <person name="Sharon I."/>
            <person name="Castelle C.J."/>
            <person name="Singh A."/>
            <person name="Wilkins M.J."/>
            <person name="Williams K.H."/>
            <person name="Banfield J.F."/>
        </authorList>
    </citation>
    <scope>NUCLEOTIDE SEQUENCE [LARGE SCALE GENOMIC DNA]</scope>
</reference>
<feature type="domain" description="DUF6938" evidence="1">
    <location>
        <begin position="244"/>
        <end position="298"/>
    </location>
</feature>
<protein>
    <recommendedName>
        <fullName evidence="1">DUF6938 domain-containing protein</fullName>
    </recommendedName>
</protein>
<evidence type="ECO:0000259" key="1">
    <source>
        <dbReference type="Pfam" id="PF22053"/>
    </source>
</evidence>
<accession>A0A837IKB9</accession>
<dbReference type="PANTHER" id="PTHR43025">
    <property type="entry name" value="MONOGALACTOSYLDIACYLGLYCEROL SYNTHASE"/>
    <property type="match status" value="1"/>
</dbReference>
<dbReference type="Pfam" id="PF22053">
    <property type="entry name" value="DUF6938"/>
    <property type="match status" value="1"/>
</dbReference>